<protein>
    <submittedName>
        <fullName evidence="3">Uncharacterized protein</fullName>
    </submittedName>
</protein>
<dbReference type="AlphaFoldDB" id="A0A239FNB3"/>
<keyword evidence="4" id="KW-1185">Reference proteome</keyword>
<feature type="transmembrane region" description="Helical" evidence="1">
    <location>
        <begin position="57"/>
        <end position="76"/>
    </location>
</feature>
<keyword evidence="1" id="KW-0812">Transmembrane</keyword>
<dbReference type="RefSeq" id="WP_089219573.1">
    <property type="nucleotide sequence ID" value="NZ_FZOS01000009.1"/>
</dbReference>
<sequence length="88" mass="8277">MGFRKAVTAATVAVAMMAVPTLAQAASPASRLSVGSAVSGARAGADRSDESKLGGGGVILAVLAAAAVIGGIVVAVDGGNDNEGPVSN</sequence>
<evidence type="ECO:0000313" key="4">
    <source>
        <dbReference type="Proteomes" id="UP000198281"/>
    </source>
</evidence>
<dbReference type="EMBL" id="FZOS01000009">
    <property type="protein sequence ID" value="SNS58379.1"/>
    <property type="molecule type" value="Genomic_DNA"/>
</dbReference>
<gene>
    <name evidence="3" type="ORF">SAMN06295912_109134</name>
</gene>
<keyword evidence="1" id="KW-1133">Transmembrane helix</keyword>
<accession>A0A239FNB3</accession>
<keyword evidence="1" id="KW-0472">Membrane</keyword>
<feature type="chain" id="PRO_5012873326" evidence="2">
    <location>
        <begin position="26"/>
        <end position="88"/>
    </location>
</feature>
<evidence type="ECO:0000256" key="1">
    <source>
        <dbReference type="SAM" id="Phobius"/>
    </source>
</evidence>
<dbReference type="Proteomes" id="UP000198281">
    <property type="component" value="Unassembled WGS sequence"/>
</dbReference>
<keyword evidence="2" id="KW-0732">Signal</keyword>
<feature type="signal peptide" evidence="2">
    <location>
        <begin position="1"/>
        <end position="25"/>
    </location>
</feature>
<organism evidence="3 4">
    <name type="scientific">Edaphosphingomonas laterariae</name>
    <dbReference type="NCBI Taxonomy" id="861865"/>
    <lineage>
        <taxon>Bacteria</taxon>
        <taxon>Pseudomonadati</taxon>
        <taxon>Pseudomonadota</taxon>
        <taxon>Alphaproteobacteria</taxon>
        <taxon>Sphingomonadales</taxon>
        <taxon>Rhizorhabdaceae</taxon>
        <taxon>Edaphosphingomonas</taxon>
    </lineage>
</organism>
<evidence type="ECO:0000313" key="3">
    <source>
        <dbReference type="EMBL" id="SNS58379.1"/>
    </source>
</evidence>
<evidence type="ECO:0000256" key="2">
    <source>
        <dbReference type="SAM" id="SignalP"/>
    </source>
</evidence>
<proteinExistence type="predicted"/>
<reference evidence="4" key="1">
    <citation type="submission" date="2017-06" db="EMBL/GenBank/DDBJ databases">
        <authorList>
            <person name="Varghese N."/>
            <person name="Submissions S."/>
        </authorList>
    </citation>
    <scope>NUCLEOTIDE SEQUENCE [LARGE SCALE GENOMIC DNA]</scope>
    <source>
        <strain evidence="4">LNB2</strain>
    </source>
</reference>
<name>A0A239FNB3_9SPHN</name>